<dbReference type="EMBL" id="JANJYJ010000007">
    <property type="protein sequence ID" value="KAK3200448.1"/>
    <property type="molecule type" value="Genomic_DNA"/>
</dbReference>
<evidence type="ECO:0000259" key="1">
    <source>
        <dbReference type="Pfam" id="PF03372"/>
    </source>
</evidence>
<accession>A0AAE0A4G0</accession>
<evidence type="ECO:0000313" key="3">
    <source>
        <dbReference type="Proteomes" id="UP001281410"/>
    </source>
</evidence>
<dbReference type="GO" id="GO:0003824">
    <property type="term" value="F:catalytic activity"/>
    <property type="evidence" value="ECO:0007669"/>
    <property type="project" value="InterPro"/>
</dbReference>
<gene>
    <name evidence="2" type="ORF">Dsin_023863</name>
</gene>
<evidence type="ECO:0000313" key="2">
    <source>
        <dbReference type="EMBL" id="KAK3200448.1"/>
    </source>
</evidence>
<name>A0AAE0A4G0_9ROSI</name>
<dbReference type="Pfam" id="PF03372">
    <property type="entry name" value="Exo_endo_phos"/>
    <property type="match status" value="1"/>
</dbReference>
<feature type="domain" description="Endonuclease/exonuclease/phosphatase" evidence="1">
    <location>
        <begin position="2"/>
        <end position="134"/>
    </location>
</feature>
<comment type="caution">
    <text evidence="2">The sequence shown here is derived from an EMBL/GenBank/DDBJ whole genome shotgun (WGS) entry which is preliminary data.</text>
</comment>
<protein>
    <recommendedName>
        <fullName evidence="1">Endonuclease/exonuclease/phosphatase domain-containing protein</fullName>
    </recommendedName>
</protein>
<dbReference type="Gene3D" id="3.60.10.10">
    <property type="entry name" value="Endonuclease/exonuclease/phosphatase"/>
    <property type="match status" value="1"/>
</dbReference>
<dbReference type="AlphaFoldDB" id="A0AAE0A4G0"/>
<dbReference type="InterPro" id="IPR005135">
    <property type="entry name" value="Endo/exonuclease/phosphatase"/>
</dbReference>
<keyword evidence="3" id="KW-1185">Reference proteome</keyword>
<sequence length="215" mass="24652">MLSWNIRGLGRVDKRRAVRNLVFSIKPIVLFIQETKLKQFDSRVVKSLGGTLLSKGIRVDAVGSARGLLTLWNEKFFEVRACISNDRCLIVFGMLTKSQRVVNFCTVYADNQERGRVELWKYILEAQAALHGPWHVLYMDQQQGHHFLGKLDRFLCDPLFLSWFPGLVQKGLGKSLSDHNQVMIGEPGDNWGPRPFRFLNGWLEDKGMMEGVRES</sequence>
<dbReference type="Proteomes" id="UP001281410">
    <property type="component" value="Unassembled WGS sequence"/>
</dbReference>
<dbReference type="SUPFAM" id="SSF56219">
    <property type="entry name" value="DNase I-like"/>
    <property type="match status" value="1"/>
</dbReference>
<proteinExistence type="predicted"/>
<dbReference type="PANTHER" id="PTHR35218:SF9">
    <property type="entry name" value="ENDONUCLEASE_EXONUCLEASE_PHOSPHATASE DOMAIN-CONTAINING PROTEIN"/>
    <property type="match status" value="1"/>
</dbReference>
<dbReference type="InterPro" id="IPR036691">
    <property type="entry name" value="Endo/exonu/phosph_ase_sf"/>
</dbReference>
<dbReference type="PANTHER" id="PTHR35218">
    <property type="entry name" value="RNASE H DOMAIN-CONTAINING PROTEIN"/>
    <property type="match status" value="1"/>
</dbReference>
<reference evidence="2" key="1">
    <citation type="journal article" date="2023" name="Plant J.">
        <title>Genome sequences and population genomics provide insights into the demographic history, inbreeding, and mutation load of two 'living fossil' tree species of Dipteronia.</title>
        <authorList>
            <person name="Feng Y."/>
            <person name="Comes H.P."/>
            <person name="Chen J."/>
            <person name="Zhu S."/>
            <person name="Lu R."/>
            <person name="Zhang X."/>
            <person name="Li P."/>
            <person name="Qiu J."/>
            <person name="Olsen K.M."/>
            <person name="Qiu Y."/>
        </authorList>
    </citation>
    <scope>NUCLEOTIDE SEQUENCE</scope>
    <source>
        <strain evidence="2">NBL</strain>
    </source>
</reference>
<organism evidence="2 3">
    <name type="scientific">Dipteronia sinensis</name>
    <dbReference type="NCBI Taxonomy" id="43782"/>
    <lineage>
        <taxon>Eukaryota</taxon>
        <taxon>Viridiplantae</taxon>
        <taxon>Streptophyta</taxon>
        <taxon>Embryophyta</taxon>
        <taxon>Tracheophyta</taxon>
        <taxon>Spermatophyta</taxon>
        <taxon>Magnoliopsida</taxon>
        <taxon>eudicotyledons</taxon>
        <taxon>Gunneridae</taxon>
        <taxon>Pentapetalae</taxon>
        <taxon>rosids</taxon>
        <taxon>malvids</taxon>
        <taxon>Sapindales</taxon>
        <taxon>Sapindaceae</taxon>
        <taxon>Hippocastanoideae</taxon>
        <taxon>Acereae</taxon>
        <taxon>Dipteronia</taxon>
    </lineage>
</organism>